<dbReference type="GO" id="GO:0016829">
    <property type="term" value="F:lyase activity"/>
    <property type="evidence" value="ECO:0007669"/>
    <property type="project" value="UniProtKB-KW"/>
</dbReference>
<evidence type="ECO:0000256" key="3">
    <source>
        <dbReference type="SAM" id="SignalP"/>
    </source>
</evidence>
<feature type="signal peptide" evidence="3">
    <location>
        <begin position="1"/>
        <end position="28"/>
    </location>
</feature>
<dbReference type="RefSeq" id="WP_246440498.1">
    <property type="nucleotide sequence ID" value="NZ_JACHGF010000007.1"/>
</dbReference>
<keyword evidence="1 3" id="KW-0732">Signal</keyword>
<evidence type="ECO:0000256" key="2">
    <source>
        <dbReference type="ARBA" id="ARBA00023239"/>
    </source>
</evidence>
<dbReference type="Pfam" id="PF05426">
    <property type="entry name" value="Alginate_lyase"/>
    <property type="match status" value="1"/>
</dbReference>
<dbReference type="Proteomes" id="UP000557307">
    <property type="component" value="Unassembled WGS sequence"/>
</dbReference>
<reference evidence="5 6" key="1">
    <citation type="submission" date="2020-08" db="EMBL/GenBank/DDBJ databases">
        <title>Genomic Encyclopedia of Type Strains, Phase IV (KMG-IV): sequencing the most valuable type-strain genomes for metagenomic binning, comparative biology and taxonomic classification.</title>
        <authorList>
            <person name="Goeker M."/>
        </authorList>
    </citation>
    <scope>NUCLEOTIDE SEQUENCE [LARGE SCALE GENOMIC DNA]</scope>
    <source>
        <strain evidence="5 6">DSM 105074</strain>
    </source>
</reference>
<feature type="domain" description="Alginate lyase" evidence="4">
    <location>
        <begin position="81"/>
        <end position="360"/>
    </location>
</feature>
<evidence type="ECO:0000313" key="5">
    <source>
        <dbReference type="EMBL" id="MBB5285951.1"/>
    </source>
</evidence>
<dbReference type="InterPro" id="IPR008397">
    <property type="entry name" value="Alginate_lyase_dom"/>
</dbReference>
<evidence type="ECO:0000256" key="1">
    <source>
        <dbReference type="ARBA" id="ARBA00022729"/>
    </source>
</evidence>
<dbReference type="Gene3D" id="1.50.10.100">
    <property type="entry name" value="Chondroitin AC/alginate lyase"/>
    <property type="match status" value="1"/>
</dbReference>
<gene>
    <name evidence="5" type="ORF">HNQ92_004111</name>
</gene>
<proteinExistence type="predicted"/>
<keyword evidence="2" id="KW-0456">Lyase</keyword>
<dbReference type="EMBL" id="JACHGF010000007">
    <property type="protein sequence ID" value="MBB5285951.1"/>
    <property type="molecule type" value="Genomic_DNA"/>
</dbReference>
<dbReference type="InterPro" id="IPR008929">
    <property type="entry name" value="Chondroitin_lyas"/>
</dbReference>
<protein>
    <recommendedName>
        <fullName evidence="4">Alginate lyase domain-containing protein</fullName>
    </recommendedName>
</protein>
<feature type="chain" id="PRO_5032867702" description="Alginate lyase domain-containing protein" evidence="3">
    <location>
        <begin position="29"/>
        <end position="411"/>
    </location>
</feature>
<name>A0A840TQ59_9BACT</name>
<dbReference type="SUPFAM" id="SSF48230">
    <property type="entry name" value="Chondroitin AC/alginate lyase"/>
    <property type="match status" value="1"/>
</dbReference>
<organism evidence="5 6">
    <name type="scientific">Rhabdobacter roseus</name>
    <dbReference type="NCBI Taxonomy" id="1655419"/>
    <lineage>
        <taxon>Bacteria</taxon>
        <taxon>Pseudomonadati</taxon>
        <taxon>Bacteroidota</taxon>
        <taxon>Cytophagia</taxon>
        <taxon>Cytophagales</taxon>
        <taxon>Cytophagaceae</taxon>
        <taxon>Rhabdobacter</taxon>
    </lineage>
</organism>
<evidence type="ECO:0000259" key="4">
    <source>
        <dbReference type="Pfam" id="PF05426"/>
    </source>
</evidence>
<sequence length="411" mass="46497">MIPNPLIQRKSTFWAMLCWLLSSFALTAGLPKSTPPVTFLVKPSVLQDNKAKLKKKDPALKRAVAALSQQADQALQRGPYTVTAKGKVPPSGDKRDYMSVGPYWWPDSSKADGLPYIRKDGQVNPERFAIQDAEYYKALCQDVQLLGVAWYYTEDKKYAEHAARLLRVWFLDETTRMNPHLNYGQAVPGRTEGRGIGLIDTHGVTKLIDGIQLLKDSPALSAADYRALQDWYRQFLDWMLTSPVGLDEADEHNNHGTYYDVQAASIALFTEQPQLAKKILEEQTKARIESQLKEDGSQPHELARTLSWGYSVMNLRGFFELALLGENVGVDLWHYQTPQGKSLQKAFDWMLSRAAGEKAWEHQQIKPMDKQIFVPLARTGKVLYPQSPTKSFLDQYPDEPQAIAQLTHALF</sequence>
<comment type="caution">
    <text evidence="5">The sequence shown here is derived from an EMBL/GenBank/DDBJ whole genome shotgun (WGS) entry which is preliminary data.</text>
</comment>
<dbReference type="AlphaFoldDB" id="A0A840TQ59"/>
<accession>A0A840TQ59</accession>
<keyword evidence="6" id="KW-1185">Reference proteome</keyword>
<evidence type="ECO:0000313" key="6">
    <source>
        <dbReference type="Proteomes" id="UP000557307"/>
    </source>
</evidence>
<dbReference type="GO" id="GO:0042597">
    <property type="term" value="C:periplasmic space"/>
    <property type="evidence" value="ECO:0007669"/>
    <property type="project" value="InterPro"/>
</dbReference>